<evidence type="ECO:0000256" key="14">
    <source>
        <dbReference type="ARBA" id="ARBA00023014"/>
    </source>
</evidence>
<dbReference type="Pfam" id="PF02518">
    <property type="entry name" value="HATPase_c"/>
    <property type="match status" value="1"/>
</dbReference>
<feature type="transmembrane region" description="Helical" evidence="18">
    <location>
        <begin position="162"/>
        <end position="186"/>
    </location>
</feature>
<keyword evidence="10" id="KW-0808">Transferase</keyword>
<evidence type="ECO:0000256" key="18">
    <source>
        <dbReference type="SAM" id="Phobius"/>
    </source>
</evidence>
<evidence type="ECO:0000313" key="23">
    <source>
        <dbReference type="Proteomes" id="UP001143400"/>
    </source>
</evidence>
<organism evidence="20 23">
    <name type="scientific">Methylopila capsulata</name>
    <dbReference type="NCBI Taxonomy" id="61654"/>
    <lineage>
        <taxon>Bacteria</taxon>
        <taxon>Pseudomonadati</taxon>
        <taxon>Pseudomonadota</taxon>
        <taxon>Alphaproteobacteria</taxon>
        <taxon>Hyphomicrobiales</taxon>
        <taxon>Methylopilaceae</taxon>
        <taxon>Methylopila</taxon>
    </lineage>
</organism>
<evidence type="ECO:0000256" key="7">
    <source>
        <dbReference type="ARBA" id="ARBA00022485"/>
    </source>
</evidence>
<keyword evidence="18" id="KW-1133">Transmembrane helix</keyword>
<dbReference type="PANTHER" id="PTHR24421:SF58">
    <property type="entry name" value="SIGNAL TRANSDUCTION HISTIDINE-PROTEIN KINASE_PHOSPHATASE UHPB"/>
    <property type="match status" value="1"/>
</dbReference>
<evidence type="ECO:0000256" key="17">
    <source>
        <dbReference type="SAM" id="MobiDB-lite"/>
    </source>
</evidence>
<dbReference type="GO" id="GO:0051539">
    <property type="term" value="F:4 iron, 4 sulfur cluster binding"/>
    <property type="evidence" value="ECO:0007669"/>
    <property type="project" value="UniProtKB-KW"/>
</dbReference>
<comment type="caution">
    <text evidence="20">The sequence shown here is derived from an EMBL/GenBank/DDBJ whole genome shotgun (WGS) entry which is preliminary data.</text>
</comment>
<dbReference type="InterPro" id="IPR003660">
    <property type="entry name" value="HAMP_dom"/>
</dbReference>
<evidence type="ECO:0000256" key="4">
    <source>
        <dbReference type="ARBA" id="ARBA00004496"/>
    </source>
</evidence>
<evidence type="ECO:0000256" key="1">
    <source>
        <dbReference type="ARBA" id="ARBA00000085"/>
    </source>
</evidence>
<keyword evidence="13" id="KW-0902">Two-component regulatory system</keyword>
<dbReference type="EC" id="2.7.13.3" evidence="5"/>
<keyword evidence="14" id="KW-0411">Iron-sulfur</keyword>
<evidence type="ECO:0000313" key="20">
    <source>
        <dbReference type="EMBL" id="GLK54167.1"/>
    </source>
</evidence>
<dbReference type="CDD" id="cd16917">
    <property type="entry name" value="HATPase_UhpB-NarQ-NarX-like"/>
    <property type="match status" value="1"/>
</dbReference>
<dbReference type="EMBL" id="BSFF01000001">
    <property type="protein sequence ID" value="GLK54167.1"/>
    <property type="molecule type" value="Genomic_DNA"/>
</dbReference>
<accession>A0A9W6IPK2</accession>
<dbReference type="SUPFAM" id="SSF55874">
    <property type="entry name" value="ATPase domain of HSP90 chaperone/DNA topoisomerase II/histidine kinase"/>
    <property type="match status" value="1"/>
</dbReference>
<dbReference type="Gene3D" id="3.30.565.10">
    <property type="entry name" value="Histidine kinase-like ATPase, C-terminal domain"/>
    <property type="match status" value="1"/>
</dbReference>
<name>A0A9W6IPK2_9HYPH</name>
<evidence type="ECO:0000313" key="22">
    <source>
        <dbReference type="Proteomes" id="UP000758856"/>
    </source>
</evidence>
<comment type="subcellular location">
    <subcellularLocation>
        <location evidence="4">Cytoplasm</location>
    </subcellularLocation>
    <subcellularLocation>
        <location evidence="3">Membrane</location>
    </subcellularLocation>
</comment>
<dbReference type="Pfam" id="PF00672">
    <property type="entry name" value="HAMP"/>
    <property type="match status" value="1"/>
</dbReference>
<dbReference type="Proteomes" id="UP000758856">
    <property type="component" value="Unassembled WGS sequence"/>
</dbReference>
<dbReference type="Gene3D" id="1.20.5.1930">
    <property type="match status" value="1"/>
</dbReference>
<evidence type="ECO:0000256" key="15">
    <source>
        <dbReference type="ARBA" id="ARBA00024827"/>
    </source>
</evidence>
<evidence type="ECO:0000256" key="6">
    <source>
        <dbReference type="ARBA" id="ARBA00017322"/>
    </source>
</evidence>
<dbReference type="SMART" id="SM00304">
    <property type="entry name" value="HAMP"/>
    <property type="match status" value="1"/>
</dbReference>
<evidence type="ECO:0000313" key="21">
    <source>
        <dbReference type="EMBL" id="MBM7851110.1"/>
    </source>
</evidence>
<dbReference type="Gene3D" id="6.10.340.10">
    <property type="match status" value="1"/>
</dbReference>
<evidence type="ECO:0000256" key="2">
    <source>
        <dbReference type="ARBA" id="ARBA00001966"/>
    </source>
</evidence>
<dbReference type="InterPro" id="IPR004358">
    <property type="entry name" value="Sig_transdc_His_kin-like_C"/>
</dbReference>
<dbReference type="AlphaFoldDB" id="A0A9W6IPK2"/>
<feature type="domain" description="HAMP" evidence="19">
    <location>
        <begin position="183"/>
        <end position="235"/>
    </location>
</feature>
<dbReference type="GO" id="GO:0005737">
    <property type="term" value="C:cytoplasm"/>
    <property type="evidence" value="ECO:0007669"/>
    <property type="project" value="UniProtKB-SubCell"/>
</dbReference>
<feature type="region of interest" description="Disordered" evidence="17">
    <location>
        <begin position="397"/>
        <end position="418"/>
    </location>
</feature>
<comment type="cofactor">
    <cofactor evidence="2">
        <name>[4Fe-4S] cluster</name>
        <dbReference type="ChEBI" id="CHEBI:49883"/>
    </cofactor>
</comment>
<dbReference type="GO" id="GO:0016020">
    <property type="term" value="C:membrane"/>
    <property type="evidence" value="ECO:0007669"/>
    <property type="project" value="UniProtKB-SubCell"/>
</dbReference>
<keyword evidence="7" id="KW-0479">Metal-binding</keyword>
<evidence type="ECO:0000256" key="11">
    <source>
        <dbReference type="ARBA" id="ARBA00022777"/>
    </source>
</evidence>
<dbReference type="GO" id="GO:0046983">
    <property type="term" value="F:protein dimerization activity"/>
    <property type="evidence" value="ECO:0007669"/>
    <property type="project" value="InterPro"/>
</dbReference>
<dbReference type="InterPro" id="IPR011712">
    <property type="entry name" value="Sig_transdc_His_kin_sub3_dim/P"/>
</dbReference>
<keyword evidence="18" id="KW-0812">Transmembrane</keyword>
<evidence type="ECO:0000259" key="19">
    <source>
        <dbReference type="PROSITE" id="PS50885"/>
    </source>
</evidence>
<comment type="function">
    <text evidence="15">Member of the two-component regulatory system NreB/NreC involved in the control of dissimilatory nitrate/nitrite reduction in response to oxygen. NreB functions as a direct oxygen sensor histidine kinase which is autophosphorylated, in the absence of oxygen, probably at the conserved histidine residue, and transfers its phosphate group probably to a conserved aspartate residue of NreC. NreB/NreC activates the expression of the nitrate (narGHJI) and nitrite (nir) reductase operons, as well as the putative nitrate transporter gene narT.</text>
</comment>
<evidence type="ECO:0000256" key="13">
    <source>
        <dbReference type="ARBA" id="ARBA00023012"/>
    </source>
</evidence>
<gene>
    <name evidence="20" type="ORF">GCM10008170_01860</name>
    <name evidence="21" type="ORF">JOD31_001335</name>
</gene>
<dbReference type="CDD" id="cd06225">
    <property type="entry name" value="HAMP"/>
    <property type="match status" value="1"/>
</dbReference>
<evidence type="ECO:0000256" key="3">
    <source>
        <dbReference type="ARBA" id="ARBA00004370"/>
    </source>
</evidence>
<evidence type="ECO:0000256" key="5">
    <source>
        <dbReference type="ARBA" id="ARBA00012438"/>
    </source>
</evidence>
<dbReference type="InterPro" id="IPR050482">
    <property type="entry name" value="Sensor_HK_TwoCompSys"/>
</dbReference>
<sequence>MSLVATLVLRIFAVVALCLACAGAWTMIEANRVIRDEVTATAQRVEREARNLAWREVMFRGAQGSGARLAFPEWRTADTLRIIGPGFCVTLAWTGDAPTRFCGGLSEIGEAPRWFQTLNEAVFGAVEPATRKVASGRHEVGTVQAEAEPGTVAWRAWRQVSVVISVAGAMAIAIALLATLAIGHALRPVETIVRGLQRLEGGDHSVRLPDFAAREFAHVARAFNDLTERLARTTEARAAVTRRLFNVQEEERLALARDLHDEFGQCLTGARALAAAIASASARDRPDIAESAREIAGLSEGMAATLKNALARLRPPELDEVGLEHSLAHLVASWNARVAIAAQRPVFRLEVAGDVDGTPEQAALTVYRIAQEGLTNAAKHGRPQEVRLRVERSAEPADAVSVTVEDDGGGSAQDLGAGRGHGLVGIRERVDALGGRFDAEATGRGVRISAVIPLARVGERRGPTIEHKAA</sequence>
<keyword evidence="11 20" id="KW-0418">Kinase</keyword>
<keyword evidence="8" id="KW-0963">Cytoplasm</keyword>
<reference evidence="20" key="3">
    <citation type="submission" date="2023-01" db="EMBL/GenBank/DDBJ databases">
        <authorList>
            <person name="Sun Q."/>
            <person name="Evtushenko L."/>
        </authorList>
    </citation>
    <scope>NUCLEOTIDE SEQUENCE</scope>
    <source>
        <strain evidence="20">VKM B-1606</strain>
    </source>
</reference>
<dbReference type="GO" id="GO:0000155">
    <property type="term" value="F:phosphorelay sensor kinase activity"/>
    <property type="evidence" value="ECO:0007669"/>
    <property type="project" value="InterPro"/>
</dbReference>
<keyword evidence="7" id="KW-0004">4Fe-4S</keyword>
<keyword evidence="9" id="KW-0597">Phosphoprotein</keyword>
<evidence type="ECO:0000256" key="9">
    <source>
        <dbReference type="ARBA" id="ARBA00022553"/>
    </source>
</evidence>
<proteinExistence type="predicted"/>
<dbReference type="PROSITE" id="PS50885">
    <property type="entry name" value="HAMP"/>
    <property type="match status" value="1"/>
</dbReference>
<evidence type="ECO:0000256" key="10">
    <source>
        <dbReference type="ARBA" id="ARBA00022679"/>
    </source>
</evidence>
<dbReference type="PANTHER" id="PTHR24421">
    <property type="entry name" value="NITRATE/NITRITE SENSOR PROTEIN NARX-RELATED"/>
    <property type="match status" value="1"/>
</dbReference>
<dbReference type="Pfam" id="PF07730">
    <property type="entry name" value="HisKA_3"/>
    <property type="match status" value="1"/>
</dbReference>
<dbReference type="EMBL" id="JAFBCY010000002">
    <property type="protein sequence ID" value="MBM7851110.1"/>
    <property type="molecule type" value="Genomic_DNA"/>
</dbReference>
<keyword evidence="12" id="KW-0408">Iron</keyword>
<reference evidence="20" key="1">
    <citation type="journal article" date="2014" name="Int. J. Syst. Evol. Microbiol.">
        <title>Complete genome sequence of Corynebacterium casei LMG S-19264T (=DSM 44701T), isolated from a smear-ripened cheese.</title>
        <authorList>
            <consortium name="US DOE Joint Genome Institute (JGI-PGF)"/>
            <person name="Walter F."/>
            <person name="Albersmeier A."/>
            <person name="Kalinowski J."/>
            <person name="Ruckert C."/>
        </authorList>
    </citation>
    <scope>NUCLEOTIDE SEQUENCE</scope>
    <source>
        <strain evidence="20">VKM B-1606</strain>
    </source>
</reference>
<comment type="catalytic activity">
    <reaction evidence="1">
        <text>ATP + protein L-histidine = ADP + protein N-phospho-L-histidine.</text>
        <dbReference type="EC" id="2.7.13.3"/>
    </reaction>
</comment>
<dbReference type="RefSeq" id="WP_204949528.1">
    <property type="nucleotide sequence ID" value="NZ_BSFF01000001.1"/>
</dbReference>
<protein>
    <recommendedName>
        <fullName evidence="6">Oxygen sensor histidine kinase NreB</fullName>
        <ecNumber evidence="5">2.7.13.3</ecNumber>
    </recommendedName>
    <alternativeName>
        <fullName evidence="16">Nitrogen regulation protein B</fullName>
    </alternativeName>
</protein>
<dbReference type="InterPro" id="IPR003594">
    <property type="entry name" value="HATPase_dom"/>
</dbReference>
<dbReference type="PRINTS" id="PR00344">
    <property type="entry name" value="BCTRLSENSOR"/>
</dbReference>
<dbReference type="SMART" id="SM00387">
    <property type="entry name" value="HATPase_c"/>
    <property type="match status" value="1"/>
</dbReference>
<dbReference type="Proteomes" id="UP001143400">
    <property type="component" value="Unassembled WGS sequence"/>
</dbReference>
<evidence type="ECO:0000256" key="8">
    <source>
        <dbReference type="ARBA" id="ARBA00022490"/>
    </source>
</evidence>
<reference evidence="21 22" key="2">
    <citation type="submission" date="2021-01" db="EMBL/GenBank/DDBJ databases">
        <title>Genomic Encyclopedia of Type Strains, Phase IV (KMG-IV): sequencing the most valuable type-strain genomes for metagenomic binning, comparative biology and taxonomic classification.</title>
        <authorList>
            <person name="Goeker M."/>
        </authorList>
    </citation>
    <scope>NUCLEOTIDE SEQUENCE [LARGE SCALE GENOMIC DNA]</scope>
    <source>
        <strain evidence="21 22">DSM 6130</strain>
    </source>
</reference>
<keyword evidence="22" id="KW-1185">Reference proteome</keyword>
<evidence type="ECO:0000256" key="12">
    <source>
        <dbReference type="ARBA" id="ARBA00023004"/>
    </source>
</evidence>
<dbReference type="InterPro" id="IPR036890">
    <property type="entry name" value="HATPase_C_sf"/>
</dbReference>
<evidence type="ECO:0000256" key="16">
    <source>
        <dbReference type="ARBA" id="ARBA00030800"/>
    </source>
</evidence>
<keyword evidence="18" id="KW-0472">Membrane</keyword>